<feature type="transmembrane region" description="Helical" evidence="2">
    <location>
        <begin position="179"/>
        <end position="197"/>
    </location>
</feature>
<evidence type="ECO:0000313" key="3">
    <source>
        <dbReference type="EMBL" id="POY42675.1"/>
    </source>
</evidence>
<dbReference type="RefSeq" id="WP_103855068.1">
    <property type="nucleotide sequence ID" value="NZ_CBCSDH010000012.1"/>
</dbReference>
<evidence type="ECO:0000313" key="4">
    <source>
        <dbReference type="Proteomes" id="UP000237229"/>
    </source>
</evidence>
<evidence type="ECO:0000256" key="2">
    <source>
        <dbReference type="SAM" id="Phobius"/>
    </source>
</evidence>
<accession>A0ABX4ZUP7</accession>
<keyword evidence="4" id="KW-1185">Reference proteome</keyword>
<organism evidence="3 4">
    <name type="scientific">Avibacterium endocarditidis</name>
    <dbReference type="NCBI Taxonomy" id="380674"/>
    <lineage>
        <taxon>Bacteria</taxon>
        <taxon>Pseudomonadati</taxon>
        <taxon>Pseudomonadota</taxon>
        <taxon>Gammaproteobacteria</taxon>
        <taxon>Pasteurellales</taxon>
        <taxon>Pasteurellaceae</taxon>
        <taxon>Avibacterium</taxon>
    </lineage>
</organism>
<proteinExistence type="predicted"/>
<dbReference type="Proteomes" id="UP000237229">
    <property type="component" value="Unassembled WGS sequence"/>
</dbReference>
<reference evidence="3 4" key="1">
    <citation type="submission" date="2018-02" db="EMBL/GenBank/DDBJ databases">
        <title>Classification genera of Pasteurellaceae by whole genome sequence comparison.</title>
        <authorList>
            <person name="Christensen H."/>
        </authorList>
    </citation>
    <scope>NUCLEOTIDE SEQUENCE [LARGE SCALE GENOMIC DNA]</scope>
    <source>
        <strain evidence="3 4">20186H4H1</strain>
    </source>
</reference>
<comment type="caution">
    <text evidence="3">The sequence shown here is derived from an EMBL/GenBank/DDBJ whole genome shotgun (WGS) entry which is preliminary data.</text>
</comment>
<feature type="compositionally biased region" description="Low complexity" evidence="1">
    <location>
        <begin position="213"/>
        <end position="222"/>
    </location>
</feature>
<gene>
    <name evidence="3" type="ORF">C3Z13_04025</name>
</gene>
<name>A0ABX4ZUP7_9PAST</name>
<keyword evidence="2" id="KW-1133">Transmembrane helix</keyword>
<sequence length="230" mass="26985">MELKELLDVFHKLIQDKEITIVFLGIIVYIIHILFKMDYIKEYISYLRRNKLERFEDSLNLAEGYPEICSLIREKRLEYSLSKSLKVRAEFRRIEALVKLYYSLDRKYTFNRLIKMSRYLKLCDDGKMEVSINKVDRFGYWFNNLFGWGVLGIAIFMLCYVFILNMFFDGGELSNADTIILTILGTGLSFLGLVIVSDNIPYENARKLQNELSSSSDSTSQQTKHEQVET</sequence>
<feature type="region of interest" description="Disordered" evidence="1">
    <location>
        <begin position="211"/>
        <end position="230"/>
    </location>
</feature>
<dbReference type="EMBL" id="PQVI01000045">
    <property type="protein sequence ID" value="POY42675.1"/>
    <property type="molecule type" value="Genomic_DNA"/>
</dbReference>
<evidence type="ECO:0000256" key="1">
    <source>
        <dbReference type="SAM" id="MobiDB-lite"/>
    </source>
</evidence>
<feature type="transmembrane region" description="Helical" evidence="2">
    <location>
        <begin position="20"/>
        <end position="39"/>
    </location>
</feature>
<keyword evidence="2" id="KW-0812">Transmembrane</keyword>
<keyword evidence="2" id="KW-0472">Membrane</keyword>
<feature type="transmembrane region" description="Helical" evidence="2">
    <location>
        <begin position="145"/>
        <end position="167"/>
    </location>
</feature>
<evidence type="ECO:0008006" key="5">
    <source>
        <dbReference type="Google" id="ProtNLM"/>
    </source>
</evidence>
<protein>
    <recommendedName>
        <fullName evidence="5">DUF2721 domain-containing protein</fullName>
    </recommendedName>
</protein>